<keyword evidence="3" id="KW-1185">Reference proteome</keyword>
<accession>A0ABS4WJT5</accession>
<proteinExistence type="predicted"/>
<evidence type="ECO:0000313" key="2">
    <source>
        <dbReference type="EMBL" id="MBP2376467.1"/>
    </source>
</evidence>
<sequence length="75" mass="8079">MAITNARRGGRKSKGDRKLVGSRMPVDTASQLEIVAEASGQTVSDYVAEIITAHLSTVDLNLLKTQEELPIIRAS</sequence>
<dbReference type="RefSeq" id="WP_209912278.1">
    <property type="nucleotide sequence ID" value="NZ_BAAAMI010000027.1"/>
</dbReference>
<reference evidence="2 3" key="1">
    <citation type="submission" date="2021-03" db="EMBL/GenBank/DDBJ databases">
        <title>Sequencing the genomes of 1000 actinobacteria strains.</title>
        <authorList>
            <person name="Klenk H.-P."/>
        </authorList>
    </citation>
    <scope>NUCLEOTIDE SEQUENCE [LARGE SCALE GENOMIC DNA]</scope>
    <source>
        <strain evidence="2 3">DSM 15454</strain>
    </source>
</reference>
<feature type="region of interest" description="Disordered" evidence="1">
    <location>
        <begin position="1"/>
        <end position="22"/>
    </location>
</feature>
<dbReference type="Proteomes" id="UP000766570">
    <property type="component" value="Unassembled WGS sequence"/>
</dbReference>
<gene>
    <name evidence="2" type="ORF">JOF46_004456</name>
</gene>
<dbReference type="GO" id="GO:0003677">
    <property type="term" value="F:DNA binding"/>
    <property type="evidence" value="ECO:0007669"/>
    <property type="project" value="UniProtKB-KW"/>
</dbReference>
<organism evidence="2 3">
    <name type="scientific">Paeniglutamicibacter psychrophenolicus</name>
    <dbReference type="NCBI Taxonomy" id="257454"/>
    <lineage>
        <taxon>Bacteria</taxon>
        <taxon>Bacillati</taxon>
        <taxon>Actinomycetota</taxon>
        <taxon>Actinomycetes</taxon>
        <taxon>Micrococcales</taxon>
        <taxon>Micrococcaceae</taxon>
        <taxon>Paeniglutamicibacter</taxon>
    </lineage>
</organism>
<dbReference type="EMBL" id="JAGIOE010000002">
    <property type="protein sequence ID" value="MBP2376467.1"/>
    <property type="molecule type" value="Genomic_DNA"/>
</dbReference>
<name>A0ABS4WJT5_9MICC</name>
<protein>
    <submittedName>
        <fullName evidence="2">DNA-binding protein</fullName>
    </submittedName>
</protein>
<evidence type="ECO:0000256" key="1">
    <source>
        <dbReference type="SAM" id="MobiDB-lite"/>
    </source>
</evidence>
<keyword evidence="2" id="KW-0238">DNA-binding</keyword>
<evidence type="ECO:0000313" key="3">
    <source>
        <dbReference type="Proteomes" id="UP000766570"/>
    </source>
</evidence>
<comment type="caution">
    <text evidence="2">The sequence shown here is derived from an EMBL/GenBank/DDBJ whole genome shotgun (WGS) entry which is preliminary data.</text>
</comment>